<dbReference type="PROSITE" id="PS01005">
    <property type="entry name" value="FORMATE_NITRITE_TP_1"/>
    <property type="match status" value="1"/>
</dbReference>
<evidence type="ECO:0000256" key="5">
    <source>
        <dbReference type="ARBA" id="ARBA00049660"/>
    </source>
</evidence>
<evidence type="ECO:0000256" key="6">
    <source>
        <dbReference type="SAM" id="MobiDB-lite"/>
    </source>
</evidence>
<feature type="transmembrane region" description="Helical" evidence="7">
    <location>
        <begin position="257"/>
        <end position="277"/>
    </location>
</feature>
<evidence type="ECO:0000256" key="2">
    <source>
        <dbReference type="ARBA" id="ARBA00022692"/>
    </source>
</evidence>
<evidence type="ECO:0000313" key="8">
    <source>
        <dbReference type="EMBL" id="GLI63713.1"/>
    </source>
</evidence>
<evidence type="ECO:0000256" key="4">
    <source>
        <dbReference type="ARBA" id="ARBA00023136"/>
    </source>
</evidence>
<keyword evidence="2 7" id="KW-0812">Transmembrane</keyword>
<evidence type="ECO:0000256" key="3">
    <source>
        <dbReference type="ARBA" id="ARBA00022989"/>
    </source>
</evidence>
<feature type="transmembrane region" description="Helical" evidence="7">
    <location>
        <begin position="368"/>
        <end position="393"/>
    </location>
</feature>
<feature type="transmembrane region" description="Helical" evidence="7">
    <location>
        <begin position="297"/>
        <end position="317"/>
    </location>
</feature>
<keyword evidence="4 7" id="KW-0472">Membrane</keyword>
<keyword evidence="9" id="KW-1185">Reference proteome</keyword>
<dbReference type="InterPro" id="IPR023271">
    <property type="entry name" value="Aquaporin-like"/>
</dbReference>
<dbReference type="Proteomes" id="UP001165090">
    <property type="component" value="Unassembled WGS sequence"/>
</dbReference>
<feature type="region of interest" description="Disordered" evidence="6">
    <location>
        <begin position="1"/>
        <end position="52"/>
    </location>
</feature>
<sequence>MIPQETLAPPRQGEKDDSARGSSAGDGLPPGGTASPGNQDIEAGQGLPNGKTSADAQELIANGSPGCNETAGDLGPSLVAISNIAGLPQEADGLSGRAEALRATRSSSLYGKQRWAQSTKVPSRVFKQAPPHDEHHETAASIILTPKQTYDHIVATGVAKTQITLAKQVTQGVMAGFYISFSFMLCMTVGGQIDHIQHDHPGIYNFILGAVGFPLGLTVIMVAGADLFTSSCMYMITAWLEGRVATYYVIKNWIVAWWSNLAGCLIMAQLVVWAQLFAGPKSAFPIYLAHKKTAATFGATLVKGIICNWLVNLAVWMANSARDVTGKAVGVYLPVSAFVTLGTEHVIANQFELSLAKMLGSGIPLRTIIGSNWVPATIGNIIGGAFFVGTLYAGTYGTLYERMWLRTTQLYIWIVPKRTRERIADMYDAVYDRLYGWIDWDAITAPPNSGMGTAAPGVEATAAPPAMVSQKTFTHAVSSALVDAPKLLVTAAVAAVRNPPMTPFERKRTNAGLGSDVV</sequence>
<reference evidence="8 9" key="1">
    <citation type="journal article" date="2023" name="IScience">
        <title>Expanded male sex-determining region conserved during the evolution of homothallism in the green alga Volvox.</title>
        <authorList>
            <person name="Yamamoto K."/>
            <person name="Matsuzaki R."/>
            <person name="Mahakham W."/>
            <person name="Heman W."/>
            <person name="Sekimoto H."/>
            <person name="Kawachi M."/>
            <person name="Minakuchi Y."/>
            <person name="Toyoda A."/>
            <person name="Nozaki H."/>
        </authorList>
    </citation>
    <scope>NUCLEOTIDE SEQUENCE [LARGE SCALE GENOMIC DNA]</scope>
    <source>
        <strain evidence="8 9">NIES-4468</strain>
    </source>
</reference>
<comment type="caution">
    <text evidence="8">The sequence shown here is derived from an EMBL/GenBank/DDBJ whole genome shotgun (WGS) entry which is preliminary data.</text>
</comment>
<organism evidence="8 9">
    <name type="scientific">Volvox africanus</name>
    <dbReference type="NCBI Taxonomy" id="51714"/>
    <lineage>
        <taxon>Eukaryota</taxon>
        <taxon>Viridiplantae</taxon>
        <taxon>Chlorophyta</taxon>
        <taxon>core chlorophytes</taxon>
        <taxon>Chlorophyceae</taxon>
        <taxon>CS clade</taxon>
        <taxon>Chlamydomonadales</taxon>
        <taxon>Volvocaceae</taxon>
        <taxon>Volvox</taxon>
    </lineage>
</organism>
<dbReference type="EMBL" id="BSDZ01000016">
    <property type="protein sequence ID" value="GLI63713.1"/>
    <property type="molecule type" value="Genomic_DNA"/>
</dbReference>
<dbReference type="Gene3D" id="1.20.1080.10">
    <property type="entry name" value="Glycerol uptake facilitator protein"/>
    <property type="match status" value="1"/>
</dbReference>
<evidence type="ECO:0008006" key="10">
    <source>
        <dbReference type="Google" id="ProtNLM"/>
    </source>
</evidence>
<accession>A0ABQ5S2K4</accession>
<proteinExistence type="inferred from homology"/>
<keyword evidence="3 7" id="KW-1133">Transmembrane helix</keyword>
<feature type="transmembrane region" description="Helical" evidence="7">
    <location>
        <begin position="172"/>
        <end position="191"/>
    </location>
</feature>
<evidence type="ECO:0000256" key="1">
    <source>
        <dbReference type="ARBA" id="ARBA00004141"/>
    </source>
</evidence>
<name>A0ABQ5S2K4_9CHLO</name>
<comment type="subcellular location">
    <subcellularLocation>
        <location evidence="1">Membrane</location>
        <topology evidence="1">Multi-pass membrane protein</topology>
    </subcellularLocation>
</comment>
<feature type="transmembrane region" description="Helical" evidence="7">
    <location>
        <begin position="203"/>
        <end position="222"/>
    </location>
</feature>
<dbReference type="PANTHER" id="PTHR30520">
    <property type="entry name" value="FORMATE TRANSPORTER-RELATED"/>
    <property type="match status" value="1"/>
</dbReference>
<gene>
    <name evidence="8" type="ORF">VaNZ11_006742</name>
</gene>
<dbReference type="InterPro" id="IPR024002">
    <property type="entry name" value="For/NO2_transpt_CS"/>
</dbReference>
<protein>
    <recommendedName>
        <fullName evidence="10">Formate/nitrite transporter</fullName>
    </recommendedName>
</protein>
<evidence type="ECO:0000313" key="9">
    <source>
        <dbReference type="Proteomes" id="UP001165090"/>
    </source>
</evidence>
<dbReference type="PANTHER" id="PTHR30520:SF6">
    <property type="entry name" value="FORMATE_NITRATE FAMILY TRANSPORTER (EUROFUNG)"/>
    <property type="match status" value="1"/>
</dbReference>
<dbReference type="Pfam" id="PF01226">
    <property type="entry name" value="Form_Nir_trans"/>
    <property type="match status" value="1"/>
</dbReference>
<evidence type="ECO:0000256" key="7">
    <source>
        <dbReference type="SAM" id="Phobius"/>
    </source>
</evidence>
<feature type="transmembrane region" description="Helical" evidence="7">
    <location>
        <begin position="329"/>
        <end position="348"/>
    </location>
</feature>
<comment type="similarity">
    <text evidence="5">Belongs to the FNT transporter (TC 1.A.16) family.</text>
</comment>
<dbReference type="InterPro" id="IPR000292">
    <property type="entry name" value="For/NO2_transpt"/>
</dbReference>